<dbReference type="AlphaFoldDB" id="A0AA36I528"/>
<accession>A0AA36I528</accession>
<keyword evidence="4" id="KW-1185">Reference proteome</keyword>
<name>A0AA36I528_9DINO</name>
<comment type="caution">
    <text evidence="3">The sequence shown here is derived from an EMBL/GenBank/DDBJ whole genome shotgun (WGS) entry which is preliminary data.</text>
</comment>
<dbReference type="EMBL" id="CAUJNA010000699">
    <property type="protein sequence ID" value="CAJ1380290.1"/>
    <property type="molecule type" value="Genomic_DNA"/>
</dbReference>
<proteinExistence type="predicted"/>
<dbReference type="Proteomes" id="UP001178507">
    <property type="component" value="Unassembled WGS sequence"/>
</dbReference>
<feature type="compositionally biased region" description="Basic residues" evidence="1">
    <location>
        <begin position="239"/>
        <end position="250"/>
    </location>
</feature>
<reference evidence="3" key="1">
    <citation type="submission" date="2023-08" db="EMBL/GenBank/DDBJ databases">
        <authorList>
            <person name="Chen Y."/>
            <person name="Shah S."/>
            <person name="Dougan E. K."/>
            <person name="Thang M."/>
            <person name="Chan C."/>
        </authorList>
    </citation>
    <scope>NUCLEOTIDE SEQUENCE</scope>
</reference>
<protein>
    <submittedName>
        <fullName evidence="3">Uncharacterized protein</fullName>
    </submittedName>
</protein>
<evidence type="ECO:0000313" key="3">
    <source>
        <dbReference type="EMBL" id="CAJ1380290.1"/>
    </source>
</evidence>
<evidence type="ECO:0000313" key="4">
    <source>
        <dbReference type="Proteomes" id="UP001178507"/>
    </source>
</evidence>
<gene>
    <name evidence="3" type="ORF">EVOR1521_LOCUS8268</name>
</gene>
<feature type="signal peptide" evidence="2">
    <location>
        <begin position="1"/>
        <end position="35"/>
    </location>
</feature>
<organism evidence="3 4">
    <name type="scientific">Effrenium voratum</name>
    <dbReference type="NCBI Taxonomy" id="2562239"/>
    <lineage>
        <taxon>Eukaryota</taxon>
        <taxon>Sar</taxon>
        <taxon>Alveolata</taxon>
        <taxon>Dinophyceae</taxon>
        <taxon>Suessiales</taxon>
        <taxon>Symbiodiniaceae</taxon>
        <taxon>Effrenium</taxon>
    </lineage>
</organism>
<feature type="chain" id="PRO_5041209644" evidence="2">
    <location>
        <begin position="36"/>
        <end position="250"/>
    </location>
</feature>
<keyword evidence="2" id="KW-0732">Signal</keyword>
<evidence type="ECO:0000256" key="1">
    <source>
        <dbReference type="SAM" id="MobiDB-lite"/>
    </source>
</evidence>
<feature type="region of interest" description="Disordered" evidence="1">
    <location>
        <begin position="214"/>
        <end position="250"/>
    </location>
</feature>
<evidence type="ECO:0000256" key="2">
    <source>
        <dbReference type="SAM" id="SignalP"/>
    </source>
</evidence>
<sequence>MFWLLTTRESATSAPMSCRVLRLTLAWAMLCLVGGEQPLAQLWAGRAPTAQELGRRPSHELKALLQSKGLHCDGCEKAQLVQRVLETWDEEVLEVSSPDGSVRLTKDAFIKDLKMTYRRQMLRKHEEGGHELADDEEDMDSVDIAVPDFDKEWRDFSVKLAKGDVQTEQNGQIVYEVGPTPPPSFWDRWKMHGLMGMNITMLLCTQYLKRYKTQEPQETAGPGGSTEVEDEGGEEAKKQVKKKKDSKKKS</sequence>